<protein>
    <submittedName>
        <fullName evidence="1">TIM23 complex component</fullName>
    </submittedName>
</protein>
<gene>
    <name evidence="1" type="primary">PAM17_1</name>
    <name evidence="1" type="ORF">LTR37_014939</name>
</gene>
<evidence type="ECO:0000313" key="2">
    <source>
        <dbReference type="Proteomes" id="UP001281147"/>
    </source>
</evidence>
<reference evidence="1" key="1">
    <citation type="submission" date="2023-07" db="EMBL/GenBank/DDBJ databases">
        <title>Black Yeasts Isolated from many extreme environments.</title>
        <authorList>
            <person name="Coleine C."/>
            <person name="Stajich J.E."/>
            <person name="Selbmann L."/>
        </authorList>
    </citation>
    <scope>NUCLEOTIDE SEQUENCE</scope>
    <source>
        <strain evidence="1">CCFEE 5714</strain>
    </source>
</reference>
<proteinExistence type="predicted"/>
<keyword evidence="2" id="KW-1185">Reference proteome</keyword>
<comment type="caution">
    <text evidence="1">The sequence shown here is derived from an EMBL/GenBank/DDBJ whole genome shotgun (WGS) entry which is preliminary data.</text>
</comment>
<organism evidence="1 2">
    <name type="scientific">Vermiconidia calcicola</name>
    <dbReference type="NCBI Taxonomy" id="1690605"/>
    <lineage>
        <taxon>Eukaryota</taxon>
        <taxon>Fungi</taxon>
        <taxon>Dikarya</taxon>
        <taxon>Ascomycota</taxon>
        <taxon>Pezizomycotina</taxon>
        <taxon>Dothideomycetes</taxon>
        <taxon>Dothideomycetidae</taxon>
        <taxon>Mycosphaerellales</taxon>
        <taxon>Extremaceae</taxon>
        <taxon>Vermiconidia</taxon>
    </lineage>
</organism>
<dbReference type="EMBL" id="JAUTXU010000162">
    <property type="protein sequence ID" value="KAK3702365.1"/>
    <property type="molecule type" value="Genomic_DNA"/>
</dbReference>
<accession>A0ACC3MS12</accession>
<evidence type="ECO:0000313" key="1">
    <source>
        <dbReference type="EMBL" id="KAK3702365.1"/>
    </source>
</evidence>
<name>A0ACC3MS12_9PEZI</name>
<sequence>MASLLCPRTSCARSSTTLHRAISVSKPIKSAFSSAARPLKQASLQPPRPSIVALIPPCNQFAPISLIRHASTAPSAPNGNSTSEDVLTWDRFFDLRRKRRYLNLASSVVTGGAAIFVFGPMIASQDIDGWAAQVSGLDPMVVLGVTTFAVATGGWLCGPSFGTALFKTWAGRRGWNQPIVEKEKSFYARVKRYRADPASSSIQNPIPDYYGEKIGSVKDYRRWLKDQRAFNLKKNKNMF</sequence>
<dbReference type="Proteomes" id="UP001281147">
    <property type="component" value="Unassembled WGS sequence"/>
</dbReference>